<evidence type="ECO:0000313" key="3">
    <source>
        <dbReference type="Proteomes" id="UP000820818"/>
    </source>
</evidence>
<proteinExistence type="predicted"/>
<evidence type="ECO:0000256" key="1">
    <source>
        <dbReference type="SAM" id="Phobius"/>
    </source>
</evidence>
<reference evidence="2 3" key="1">
    <citation type="submission" date="2022-05" db="EMBL/GenBank/DDBJ databases">
        <title>A multi-omics perspective on studying reproductive biology in Daphnia sinensis.</title>
        <authorList>
            <person name="Jia J."/>
        </authorList>
    </citation>
    <scope>NUCLEOTIDE SEQUENCE [LARGE SCALE GENOMIC DNA]</scope>
    <source>
        <strain evidence="2 3">WSL</strain>
    </source>
</reference>
<dbReference type="EMBL" id="WJBH02000009">
    <property type="protein sequence ID" value="KAI9553116.1"/>
    <property type="molecule type" value="Genomic_DNA"/>
</dbReference>
<organism evidence="2 3">
    <name type="scientific">Daphnia sinensis</name>
    <dbReference type="NCBI Taxonomy" id="1820382"/>
    <lineage>
        <taxon>Eukaryota</taxon>
        <taxon>Metazoa</taxon>
        <taxon>Ecdysozoa</taxon>
        <taxon>Arthropoda</taxon>
        <taxon>Crustacea</taxon>
        <taxon>Branchiopoda</taxon>
        <taxon>Diplostraca</taxon>
        <taxon>Cladocera</taxon>
        <taxon>Anomopoda</taxon>
        <taxon>Daphniidae</taxon>
        <taxon>Daphnia</taxon>
        <taxon>Daphnia similis group</taxon>
    </lineage>
</organism>
<dbReference type="Proteomes" id="UP000820818">
    <property type="component" value="Linkage Group LG9"/>
</dbReference>
<gene>
    <name evidence="2" type="ORF">GHT06_021008</name>
</gene>
<sequence>MDSALSETNRKLEENGTIWDNVGNYTAILSITYFFVTILQILAYVWEAQGKTAKSTKSATAREEAVQQQAAETTRIYEALEKLAKVSMSNRS</sequence>
<protein>
    <submittedName>
        <fullName evidence="2">Uncharacterized protein</fullName>
    </submittedName>
</protein>
<accession>A0AAD5KIJ5</accession>
<comment type="caution">
    <text evidence="2">The sequence shown here is derived from an EMBL/GenBank/DDBJ whole genome shotgun (WGS) entry which is preliminary data.</text>
</comment>
<keyword evidence="1" id="KW-1133">Transmembrane helix</keyword>
<evidence type="ECO:0000313" key="2">
    <source>
        <dbReference type="EMBL" id="KAI9553116.1"/>
    </source>
</evidence>
<keyword evidence="1" id="KW-0812">Transmembrane</keyword>
<dbReference type="AlphaFoldDB" id="A0AAD5KIJ5"/>
<name>A0AAD5KIJ5_9CRUS</name>
<keyword evidence="1" id="KW-0472">Membrane</keyword>
<feature type="transmembrane region" description="Helical" evidence="1">
    <location>
        <begin position="25"/>
        <end position="46"/>
    </location>
</feature>
<keyword evidence="3" id="KW-1185">Reference proteome</keyword>